<feature type="domain" description="Phospholipid/glycerol acyltransferase" evidence="7">
    <location>
        <begin position="251"/>
        <end position="382"/>
    </location>
</feature>
<evidence type="ECO:0000256" key="2">
    <source>
        <dbReference type="ARBA" id="ARBA00007937"/>
    </source>
</evidence>
<dbReference type="InterPro" id="IPR045520">
    <property type="entry name" value="GPAT/DHAPAT_C"/>
</dbReference>
<dbReference type="InterPro" id="IPR002123">
    <property type="entry name" value="Plipid/glycerol_acylTrfase"/>
</dbReference>
<feature type="compositionally biased region" description="Basic and acidic residues" evidence="6">
    <location>
        <begin position="1"/>
        <end position="26"/>
    </location>
</feature>
<dbReference type="GO" id="GO:0006631">
    <property type="term" value="P:fatty acid metabolic process"/>
    <property type="evidence" value="ECO:0007669"/>
    <property type="project" value="TreeGrafter"/>
</dbReference>
<evidence type="ECO:0000256" key="6">
    <source>
        <dbReference type="SAM" id="MobiDB-lite"/>
    </source>
</evidence>
<dbReference type="GO" id="GO:0004366">
    <property type="term" value="F:glycerol-3-phosphate O-acyltransferase activity"/>
    <property type="evidence" value="ECO:0007669"/>
    <property type="project" value="TreeGrafter"/>
</dbReference>
<accession>A0AAV6UPS9</accession>
<dbReference type="SMART" id="SM00563">
    <property type="entry name" value="PlsC"/>
    <property type="match status" value="1"/>
</dbReference>
<evidence type="ECO:0000256" key="5">
    <source>
        <dbReference type="ARBA" id="ARBA00023315"/>
    </source>
</evidence>
<dbReference type="InterPro" id="IPR022284">
    <property type="entry name" value="GPAT/DHAPAT"/>
</dbReference>
<dbReference type="GO" id="GO:0031966">
    <property type="term" value="C:mitochondrial membrane"/>
    <property type="evidence" value="ECO:0007669"/>
    <property type="project" value="TreeGrafter"/>
</dbReference>
<dbReference type="GO" id="GO:0008654">
    <property type="term" value="P:phospholipid biosynthetic process"/>
    <property type="evidence" value="ECO:0007669"/>
    <property type="project" value="TreeGrafter"/>
</dbReference>
<name>A0AAV6UPS9_9ARAC</name>
<dbReference type="EMBL" id="JAFNEN010000309">
    <property type="protein sequence ID" value="KAG8186205.1"/>
    <property type="molecule type" value="Genomic_DNA"/>
</dbReference>
<dbReference type="GO" id="GO:0019432">
    <property type="term" value="P:triglyceride biosynthetic process"/>
    <property type="evidence" value="ECO:0007669"/>
    <property type="project" value="TreeGrafter"/>
</dbReference>
<keyword evidence="9" id="KW-1185">Reference proteome</keyword>
<dbReference type="PANTHER" id="PTHR12563">
    <property type="entry name" value="GLYCEROL-3-PHOSPHATE ACYLTRANSFERASE"/>
    <property type="match status" value="1"/>
</dbReference>
<keyword evidence="4" id="KW-0472">Membrane</keyword>
<gene>
    <name evidence="8" type="ORF">JTE90_008735</name>
</gene>
<dbReference type="GO" id="GO:0006072">
    <property type="term" value="P:glycerol-3-phosphate metabolic process"/>
    <property type="evidence" value="ECO:0007669"/>
    <property type="project" value="TreeGrafter"/>
</dbReference>
<dbReference type="InterPro" id="IPR041728">
    <property type="entry name" value="GPAT/DHAPAT_LPLAT"/>
</dbReference>
<feature type="compositionally biased region" description="Basic and acidic residues" evidence="6">
    <location>
        <begin position="44"/>
        <end position="58"/>
    </location>
</feature>
<feature type="region of interest" description="Disordered" evidence="6">
    <location>
        <begin position="1"/>
        <end position="58"/>
    </location>
</feature>
<evidence type="ECO:0000313" key="8">
    <source>
        <dbReference type="EMBL" id="KAG8186205.1"/>
    </source>
</evidence>
<comment type="subcellular location">
    <subcellularLocation>
        <location evidence="1">Membrane</location>
    </subcellularLocation>
</comment>
<evidence type="ECO:0000259" key="7">
    <source>
        <dbReference type="SMART" id="SM00563"/>
    </source>
</evidence>
<dbReference type="Pfam" id="PF19277">
    <property type="entry name" value="GPAT_C"/>
    <property type="match status" value="1"/>
</dbReference>
<comment type="similarity">
    <text evidence="2">Belongs to the GPAT/DAPAT family.</text>
</comment>
<dbReference type="CDD" id="cd07993">
    <property type="entry name" value="LPLAT_DHAPAT-like"/>
    <property type="match status" value="1"/>
</dbReference>
<protein>
    <recommendedName>
        <fullName evidence="7">Phospholipid/glycerol acyltransferase domain-containing protein</fullName>
    </recommendedName>
</protein>
<organism evidence="8 9">
    <name type="scientific">Oedothorax gibbosus</name>
    <dbReference type="NCBI Taxonomy" id="931172"/>
    <lineage>
        <taxon>Eukaryota</taxon>
        <taxon>Metazoa</taxon>
        <taxon>Ecdysozoa</taxon>
        <taxon>Arthropoda</taxon>
        <taxon>Chelicerata</taxon>
        <taxon>Arachnida</taxon>
        <taxon>Araneae</taxon>
        <taxon>Araneomorphae</taxon>
        <taxon>Entelegynae</taxon>
        <taxon>Araneoidea</taxon>
        <taxon>Linyphiidae</taxon>
        <taxon>Erigoninae</taxon>
        <taxon>Oedothorax</taxon>
    </lineage>
</organism>
<keyword evidence="5" id="KW-0012">Acyltransferase</keyword>
<dbReference type="Pfam" id="PF01553">
    <property type="entry name" value="Acyltransferase"/>
    <property type="match status" value="1"/>
</dbReference>
<evidence type="ECO:0000256" key="4">
    <source>
        <dbReference type="ARBA" id="ARBA00023136"/>
    </source>
</evidence>
<dbReference type="PANTHER" id="PTHR12563:SF23">
    <property type="entry name" value="BCDNA.GH07066"/>
    <property type="match status" value="1"/>
</dbReference>
<reference evidence="8 9" key="1">
    <citation type="journal article" date="2022" name="Nat. Ecol. Evol.">
        <title>A masculinizing supergene underlies an exaggerated male reproductive morph in a spider.</title>
        <authorList>
            <person name="Hendrickx F."/>
            <person name="De Corte Z."/>
            <person name="Sonet G."/>
            <person name="Van Belleghem S.M."/>
            <person name="Kostlbacher S."/>
            <person name="Vangestel C."/>
        </authorList>
    </citation>
    <scope>NUCLEOTIDE SEQUENCE [LARGE SCALE GENOMIC DNA]</scope>
    <source>
        <strain evidence="8">W744_W776</strain>
    </source>
</reference>
<comment type="caution">
    <text evidence="8">The sequence shown here is derived from an EMBL/GenBank/DDBJ whole genome shotgun (WGS) entry which is preliminary data.</text>
</comment>
<evidence type="ECO:0000256" key="3">
    <source>
        <dbReference type="ARBA" id="ARBA00022679"/>
    </source>
</evidence>
<evidence type="ECO:0000313" key="9">
    <source>
        <dbReference type="Proteomes" id="UP000827092"/>
    </source>
</evidence>
<sequence length="839" mass="96740">MSSWTKEQREKWNKRYHEKKSEEHSPRVQRRNVQHNAPVRRSYGRNEDNRLQISRPGDRRFNQRSRAPYFKLPKYEGLAQFKMAPCVAPVNRPRPFMGGCCEKCLPMSRASVADKRLFCLSVCNVLHIPHFQSLDYSLVLNILKKNKKPLYPDISLNILKSERILSAVNKVTEECTRENKLEEEAVSAVKVVQQNRAKVILDNLKTSVSSTCLQFSSFILHHILSRLFNGILVHKGQMEIIKTVSQDDVPLIYLPVHRSQIDYILISFILFMNSLKVPLVVIDTNLYIPILGYFTKFLGALYIRKKLCDKNKQDYVEYAVIKSYLTECLKAGHNLEFFVEGACSRSGKPQIPKTGLLSLVVNSVAQGNIDDALLSTVSISYEKIMEGNFVAEQLGQPETRKGFFSNFYSIWKLMHFNFGNVRLNFGQPFSVKEFLQTYQKKLPKFTDADTPPFSSSSDESSSNQMRYKKTQLRFITTNLAQHIIYDTTFSTSIMSTHLLAFLLITQYRKGATQQQLQNSIEWLRGELCNKKRDVGFTGESLPVLKRAVELLGKQLITTETIDMEWTSSDLENNNVKVTVYKPLVKLPHILELQYYANSVVPVFLLDSIVVNALYALVDVEICHFRHCDSRLYVLRDKLIDKAVELCDILQFEFIAIPPCSDIVISFSDVLDQLIEKDCLHVAGIGIVSGRTRYGKSNTFDFESDEEEEAPVVKEQQLKIDLKEESINHLEFLRNILSPFIESYWIAAITLFKLVDEIKEEKVFIQDMQVTAQDKLCKGLLGYEESFSADTFKNAIRLFQHWHIVEFYLQDNINILYLNDSYNCKEKINDIVAKIESYRK</sequence>
<dbReference type="Proteomes" id="UP000827092">
    <property type="component" value="Unassembled WGS sequence"/>
</dbReference>
<dbReference type="AlphaFoldDB" id="A0AAV6UPS9"/>
<evidence type="ECO:0000256" key="1">
    <source>
        <dbReference type="ARBA" id="ARBA00004370"/>
    </source>
</evidence>
<dbReference type="SUPFAM" id="SSF69593">
    <property type="entry name" value="Glycerol-3-phosphate (1)-acyltransferase"/>
    <property type="match status" value="1"/>
</dbReference>
<proteinExistence type="inferred from homology"/>
<keyword evidence="3" id="KW-0808">Transferase</keyword>